<dbReference type="PANTHER" id="PTHR46438:SF2">
    <property type="entry name" value="ALPHA_BETA-HYDROLASES SUPERFAMILY PROTEIN"/>
    <property type="match status" value="1"/>
</dbReference>
<dbReference type="Gene3D" id="3.40.50.1820">
    <property type="entry name" value="alpha/beta hydrolase"/>
    <property type="match status" value="1"/>
</dbReference>
<feature type="domain" description="AB hydrolase-1" evidence="1">
    <location>
        <begin position="35"/>
        <end position="286"/>
    </location>
</feature>
<dbReference type="InterPro" id="IPR000073">
    <property type="entry name" value="AB_hydrolase_1"/>
</dbReference>
<name>G5J487_CROWT</name>
<dbReference type="RefSeq" id="WP_007310563.1">
    <property type="nucleotide sequence ID" value="NZ_AESD01000346.1"/>
</dbReference>
<sequence>MITTESSSSKPLETYYWYWQGHRIKYTVKGQGKPLLLIHGFGASLGHWRKNISHLAQENYRVYALDLLGFGGSDKPPLDYTIELWRDLIKDFWQDHINEPTVFVGNSIGGLLVLMILADYPQISQGGVLINCAGGLNHRPDELNLPLRFIMGSFTKLVNSSLTGNFIFNRIRQKHRIRRTLHQVYSDRNPVTDELVDILYEPSCDPGAQKVFASVLTAPPGPHPNSLLPHINQPLLVLWGSDDPWTPIAGSKIYQERAENGQNTIFHPIENAGHCPHDERPQQVNELILNWLNSLFFNKTPLLTTGFNYSFP</sequence>
<comment type="caution">
    <text evidence="2">The sequence shown here is derived from an EMBL/GenBank/DDBJ whole genome shotgun (WGS) entry which is preliminary data.</text>
</comment>
<dbReference type="Proteomes" id="UP000003477">
    <property type="component" value="Unassembled WGS sequence"/>
</dbReference>
<dbReference type="Pfam" id="PF12697">
    <property type="entry name" value="Abhydrolase_6"/>
    <property type="match status" value="1"/>
</dbReference>
<dbReference type="SUPFAM" id="SSF53474">
    <property type="entry name" value="alpha/beta-Hydrolases"/>
    <property type="match status" value="1"/>
</dbReference>
<reference evidence="2 3" key="1">
    <citation type="journal article" date="2011" name="Front. Microbiol.">
        <title>Two Strains of Crocosphaera watsonii with Highly Conserved Genomes are Distinguished by Strain-Specific Features.</title>
        <authorList>
            <person name="Bench S.R."/>
            <person name="Ilikchyan I.N."/>
            <person name="Tripp H.J."/>
            <person name="Zehr J.P."/>
        </authorList>
    </citation>
    <scope>NUCLEOTIDE SEQUENCE [LARGE SCALE GENOMIC DNA]</scope>
    <source>
        <strain evidence="2 3">WH 0003</strain>
    </source>
</reference>
<dbReference type="PRINTS" id="PR00111">
    <property type="entry name" value="ABHYDROLASE"/>
</dbReference>
<dbReference type="PANTHER" id="PTHR46438">
    <property type="entry name" value="ALPHA/BETA-HYDROLASES SUPERFAMILY PROTEIN"/>
    <property type="match status" value="1"/>
</dbReference>
<dbReference type="PATRIC" id="fig|423471.3.peg.2169"/>
<protein>
    <recommendedName>
        <fullName evidence="1">AB hydrolase-1 domain-containing protein</fullName>
    </recommendedName>
</protein>
<dbReference type="AlphaFoldDB" id="G5J487"/>
<proteinExistence type="predicted"/>
<accession>G5J487</accession>
<dbReference type="GO" id="GO:0003824">
    <property type="term" value="F:catalytic activity"/>
    <property type="evidence" value="ECO:0007669"/>
    <property type="project" value="InterPro"/>
</dbReference>
<organism evidence="2 3">
    <name type="scientific">Crocosphaera watsonii WH 0003</name>
    <dbReference type="NCBI Taxonomy" id="423471"/>
    <lineage>
        <taxon>Bacteria</taxon>
        <taxon>Bacillati</taxon>
        <taxon>Cyanobacteriota</taxon>
        <taxon>Cyanophyceae</taxon>
        <taxon>Oscillatoriophycideae</taxon>
        <taxon>Chroococcales</taxon>
        <taxon>Aphanothecaceae</taxon>
        <taxon>Crocosphaera</taxon>
    </lineage>
</organism>
<dbReference type="GeneID" id="88766006"/>
<dbReference type="PRINTS" id="PR00412">
    <property type="entry name" value="EPOXHYDRLASE"/>
</dbReference>
<evidence type="ECO:0000313" key="2">
    <source>
        <dbReference type="EMBL" id="EHJ12992.1"/>
    </source>
</evidence>
<dbReference type="InterPro" id="IPR029058">
    <property type="entry name" value="AB_hydrolase_fold"/>
</dbReference>
<dbReference type="InterPro" id="IPR000639">
    <property type="entry name" value="Epox_hydrolase-like"/>
</dbReference>
<evidence type="ECO:0000313" key="3">
    <source>
        <dbReference type="Proteomes" id="UP000003477"/>
    </source>
</evidence>
<dbReference type="EMBL" id="AESD01000346">
    <property type="protein sequence ID" value="EHJ12992.1"/>
    <property type="molecule type" value="Genomic_DNA"/>
</dbReference>
<evidence type="ECO:0000259" key="1">
    <source>
        <dbReference type="Pfam" id="PF12697"/>
    </source>
</evidence>
<gene>
    <name evidence="2" type="ORF">CWATWH0003_2310</name>
</gene>